<dbReference type="PROSITE" id="PS00818">
    <property type="entry name" value="DPS_1"/>
    <property type="match status" value="1"/>
</dbReference>
<dbReference type="CDD" id="cd01043">
    <property type="entry name" value="DPS"/>
    <property type="match status" value="1"/>
</dbReference>
<comment type="caution">
    <text evidence="4">The sequence shown here is derived from an EMBL/GenBank/DDBJ whole genome shotgun (WGS) entry which is preliminary data.</text>
</comment>
<dbReference type="eggNOG" id="COG0783">
    <property type="taxonomic scope" value="Bacteria"/>
</dbReference>
<dbReference type="PRINTS" id="PR01346">
    <property type="entry name" value="HELNAPAPROT"/>
</dbReference>
<proteinExistence type="inferred from homology"/>
<evidence type="ECO:0000256" key="1">
    <source>
        <dbReference type="ARBA" id="ARBA00009497"/>
    </source>
</evidence>
<protein>
    <submittedName>
        <fullName evidence="4">DNA protection during starvation protein 2</fullName>
        <ecNumber evidence="4">1.16.-.-</ecNumber>
    </submittedName>
</protein>
<dbReference type="EMBL" id="AGBB01000085">
    <property type="protein sequence ID" value="EGY79922.1"/>
    <property type="molecule type" value="Genomic_DNA"/>
</dbReference>
<name>G4D3F6_9FIRM</name>
<dbReference type="PANTHER" id="PTHR42932:SF1">
    <property type="entry name" value="GENERAL STRESS PROTEIN 20U"/>
    <property type="match status" value="1"/>
</dbReference>
<dbReference type="InterPro" id="IPR009078">
    <property type="entry name" value="Ferritin-like_SF"/>
</dbReference>
<accession>G4D3F6</accession>
<dbReference type="Proteomes" id="UP000003422">
    <property type="component" value="Unassembled WGS sequence"/>
</dbReference>
<comment type="similarity">
    <text evidence="1 2">Belongs to the Dps family.</text>
</comment>
<evidence type="ECO:0000313" key="4">
    <source>
        <dbReference type="EMBL" id="EGY79922.1"/>
    </source>
</evidence>
<feature type="domain" description="Ferritin/DPS" evidence="3">
    <location>
        <begin position="17"/>
        <end position="153"/>
    </location>
</feature>
<dbReference type="PIRSF" id="PIRSF005900">
    <property type="entry name" value="Dps"/>
    <property type="match status" value="1"/>
</dbReference>
<dbReference type="InterPro" id="IPR008331">
    <property type="entry name" value="Ferritin_DPS_dom"/>
</dbReference>
<evidence type="ECO:0000313" key="5">
    <source>
        <dbReference type="Proteomes" id="UP000003422"/>
    </source>
</evidence>
<feature type="non-terminal residue" evidence="4">
    <location>
        <position position="1"/>
    </location>
</feature>
<dbReference type="AlphaFoldDB" id="G4D3F6"/>
<dbReference type="EC" id="1.16.-.-" evidence="4"/>
<dbReference type="PANTHER" id="PTHR42932">
    <property type="entry name" value="GENERAL STRESS PROTEIN 20U"/>
    <property type="match status" value="1"/>
</dbReference>
<dbReference type="GO" id="GO:0016722">
    <property type="term" value="F:oxidoreductase activity, acting on metal ions"/>
    <property type="evidence" value="ECO:0007669"/>
    <property type="project" value="InterPro"/>
</dbReference>
<dbReference type="SUPFAM" id="SSF47240">
    <property type="entry name" value="Ferritin-like"/>
    <property type="match status" value="1"/>
</dbReference>
<evidence type="ECO:0000259" key="3">
    <source>
        <dbReference type="Pfam" id="PF00210"/>
    </source>
</evidence>
<reference evidence="4 5" key="1">
    <citation type="submission" date="2011-06" db="EMBL/GenBank/DDBJ databases">
        <authorList>
            <person name="Muzny D."/>
            <person name="Qin X."/>
            <person name="Deng J."/>
            <person name="Jiang H."/>
            <person name="Liu Y."/>
            <person name="Qu J."/>
            <person name="Song X.-Z."/>
            <person name="Zhang L."/>
            <person name="Thornton R."/>
            <person name="Coyle M."/>
            <person name="Francisco L."/>
            <person name="Jackson L."/>
            <person name="Javaid M."/>
            <person name="Korchina V."/>
            <person name="Kovar C."/>
            <person name="Mata R."/>
            <person name="Mathew T."/>
            <person name="Ngo R."/>
            <person name="Nguyen L."/>
            <person name="Nguyen N."/>
            <person name="Okwuonu G."/>
            <person name="Ongeri F."/>
            <person name="Pham C."/>
            <person name="Simmons D."/>
            <person name="Wilczek-Boney K."/>
            <person name="Hale W."/>
            <person name="Jakkamsetti A."/>
            <person name="Pham P."/>
            <person name="Ruth R."/>
            <person name="San Lucas F."/>
            <person name="Warren J."/>
            <person name="Zhang J."/>
            <person name="Zhao Z."/>
            <person name="Zhou C."/>
            <person name="Zhu D."/>
            <person name="Lee S."/>
            <person name="Bess C."/>
            <person name="Blankenburg K."/>
            <person name="Forbes L."/>
            <person name="Fu Q."/>
            <person name="Gubbala S."/>
            <person name="Hirani K."/>
            <person name="Jayaseelan J.C."/>
            <person name="Lara F."/>
            <person name="Munidasa M."/>
            <person name="Palculict T."/>
            <person name="Patil S."/>
            <person name="Pu L.-L."/>
            <person name="Saada N."/>
            <person name="Tang L."/>
            <person name="Weissenberger G."/>
            <person name="Zhu Y."/>
            <person name="Hemphill L."/>
            <person name="Shang Y."/>
            <person name="Youmans B."/>
            <person name="Ayvaz T."/>
            <person name="Ross M."/>
            <person name="Santibanez J."/>
            <person name="Aqrawi P."/>
            <person name="Gross S."/>
            <person name="Joshi V."/>
            <person name="Fowler G."/>
            <person name="Nazareth L."/>
            <person name="Reid J."/>
            <person name="Worley K."/>
            <person name="Petrosino J."/>
            <person name="Highlander S."/>
            <person name="Gibbs R."/>
        </authorList>
    </citation>
    <scope>NUCLEOTIDE SEQUENCE [LARGE SCALE GENOMIC DNA]</scope>
    <source>
        <strain evidence="4 5">ATCC 29427</strain>
    </source>
</reference>
<dbReference type="InterPro" id="IPR012347">
    <property type="entry name" value="Ferritin-like"/>
</dbReference>
<dbReference type="GO" id="GO:0008199">
    <property type="term" value="F:ferric iron binding"/>
    <property type="evidence" value="ECO:0007669"/>
    <property type="project" value="InterPro"/>
</dbReference>
<gene>
    <name evidence="4" type="primary">dps</name>
    <name evidence="4" type="ORF">HMPREF9129_0936</name>
</gene>
<keyword evidence="4" id="KW-0560">Oxidoreductase</keyword>
<keyword evidence="5" id="KW-1185">Reference proteome</keyword>
<evidence type="ECO:0000256" key="2">
    <source>
        <dbReference type="RuleBase" id="RU003875"/>
    </source>
</evidence>
<sequence>NIKKEKIYKIKEKIMEKKLNVLLSDLIVFYHKLQNFHWYVSGLNFFQVHGQLEEMYNGILPQIDSIGELILMINGKPVSNMKQFLENAEIEESEGEFQNDVKKIFEVLKEDYKHLLNKAEEIKADADDKNDYLVSANMDELIGSYSKVIWMISQASK</sequence>
<dbReference type="PATRIC" id="fig|997350.3.peg.904"/>
<dbReference type="InterPro" id="IPR023188">
    <property type="entry name" value="DPS_DNA-bd_CS"/>
</dbReference>
<dbReference type="HOGENOM" id="CLU_098183_2_2_9"/>
<dbReference type="Pfam" id="PF00210">
    <property type="entry name" value="Ferritin"/>
    <property type="match status" value="1"/>
</dbReference>
<dbReference type="Gene3D" id="1.20.1260.10">
    <property type="match status" value="1"/>
</dbReference>
<organism evidence="4 5">
    <name type="scientific">Peptoniphilus indolicus ATCC 29427</name>
    <dbReference type="NCBI Taxonomy" id="997350"/>
    <lineage>
        <taxon>Bacteria</taxon>
        <taxon>Bacillati</taxon>
        <taxon>Bacillota</taxon>
        <taxon>Tissierellia</taxon>
        <taxon>Tissierellales</taxon>
        <taxon>Peptoniphilaceae</taxon>
        <taxon>Peptoniphilus</taxon>
    </lineage>
</organism>
<dbReference type="STRING" id="997350.HMPREF9129_0936"/>
<dbReference type="InterPro" id="IPR002177">
    <property type="entry name" value="DPS_DNA-bd"/>
</dbReference>